<dbReference type="FunFam" id="1.10.10.410:FF:000001">
    <property type="entry name" value="Aspartyl/glutamyl-tRNA(Asn/Gln) amidotransferase subunit B"/>
    <property type="match status" value="1"/>
</dbReference>
<dbReference type="SUPFAM" id="SSF55931">
    <property type="entry name" value="Glutamine synthetase/guanido kinase"/>
    <property type="match status" value="1"/>
</dbReference>
<evidence type="ECO:0000313" key="14">
    <source>
        <dbReference type="Proteomes" id="UP000044071"/>
    </source>
</evidence>
<dbReference type="EMBL" id="CCSB01000004">
    <property type="protein sequence ID" value="CDZ79053.1"/>
    <property type="molecule type" value="Genomic_DNA"/>
</dbReference>
<dbReference type="EC" id="6.3.5.-" evidence="11"/>
<dbReference type="GO" id="GO:0006412">
    <property type="term" value="P:translation"/>
    <property type="evidence" value="ECO:0007669"/>
    <property type="project" value="UniProtKB-UniRule"/>
</dbReference>
<evidence type="ECO:0000256" key="11">
    <source>
        <dbReference type="HAMAP-Rule" id="MF_00121"/>
    </source>
</evidence>
<dbReference type="InterPro" id="IPR018027">
    <property type="entry name" value="Asn/Gln_amidotransferase"/>
</dbReference>
<keyword evidence="13" id="KW-0808">Transferase</keyword>
<dbReference type="STRING" id="1034943.BN59_03369"/>
<dbReference type="GO" id="GO:0050566">
    <property type="term" value="F:asparaginyl-tRNA synthase (glutamine-hydrolyzing) activity"/>
    <property type="evidence" value="ECO:0007669"/>
    <property type="project" value="RHEA"/>
</dbReference>
<evidence type="ECO:0000259" key="12">
    <source>
        <dbReference type="SMART" id="SM00845"/>
    </source>
</evidence>
<keyword evidence="6 11" id="KW-0067">ATP-binding</keyword>
<reference evidence="13 14" key="1">
    <citation type="submission" date="2014-06" db="EMBL/GenBank/DDBJ databases">
        <authorList>
            <person name="Urmite Genomes Urmite Genomes"/>
        </authorList>
    </citation>
    <scope>NUCLEOTIDE SEQUENCE [LARGE SCALE GENOMIC DNA]</scope>
</reference>
<dbReference type="AlphaFoldDB" id="A0A078L565"/>
<dbReference type="GO" id="GO:0016740">
    <property type="term" value="F:transferase activity"/>
    <property type="evidence" value="ECO:0007669"/>
    <property type="project" value="UniProtKB-KW"/>
</dbReference>
<evidence type="ECO:0000256" key="3">
    <source>
        <dbReference type="ARBA" id="ARBA00016923"/>
    </source>
</evidence>
<dbReference type="SMART" id="SM00845">
    <property type="entry name" value="GatB_Yqey"/>
    <property type="match status" value="1"/>
</dbReference>
<comment type="catalytic activity">
    <reaction evidence="9 11">
        <text>L-aspartyl-tRNA(Asn) + L-glutamine + ATP + H2O = L-asparaginyl-tRNA(Asn) + L-glutamate + ADP + phosphate + 2 H(+)</text>
        <dbReference type="Rhea" id="RHEA:14513"/>
        <dbReference type="Rhea" id="RHEA-COMP:9674"/>
        <dbReference type="Rhea" id="RHEA-COMP:9677"/>
        <dbReference type="ChEBI" id="CHEBI:15377"/>
        <dbReference type="ChEBI" id="CHEBI:15378"/>
        <dbReference type="ChEBI" id="CHEBI:29985"/>
        <dbReference type="ChEBI" id="CHEBI:30616"/>
        <dbReference type="ChEBI" id="CHEBI:43474"/>
        <dbReference type="ChEBI" id="CHEBI:58359"/>
        <dbReference type="ChEBI" id="CHEBI:78515"/>
        <dbReference type="ChEBI" id="CHEBI:78516"/>
        <dbReference type="ChEBI" id="CHEBI:456216"/>
    </reaction>
</comment>
<comment type="subunit">
    <text evidence="2 11">Heterotrimer of A, B and C subunits.</text>
</comment>
<evidence type="ECO:0000313" key="13">
    <source>
        <dbReference type="EMBL" id="CDZ79053.1"/>
    </source>
</evidence>
<dbReference type="PROSITE" id="PS01234">
    <property type="entry name" value="GATB"/>
    <property type="match status" value="1"/>
</dbReference>
<sequence>MAWDTVIGLEVHAQLKSKSKLFSGSATNFGAKPNSQTSFIDAGLPGTLPVLNKEAVSMAIQFGLAINAGINNYSYFERKNYFYPDLPKGYQISQFQRPIVANGSLKIELADGSEKEITIVRAHLEEDAGKSIHEAHAQYTGIDLNRAGTPLLEIVTAPCLFSAEEAVNYLKALHTLVRFLGICDGNMQEGSFRCDVNISLKPKGSEQLGTRTEIKNLNSFRFIEKAIAYEQARHQDLLESGQKIAQETRLYNPDSNTTHLMRSKENENDYRYFPDPDLLPIQITPEDLQEIKQKQPILPEAIKQNLRQNASLNNEDIQFLLSSPATYHYFSELKKACRADEKTIVNWLKGSFAAALNEANLSFDNSPVSVADFAPLLNYLSEQKISGNIAKQIFAKLWAGQGSVDEIIEQEGYSQVNDQAMLDQLIKTIVERHPQQAAEFRAGKDKLLGFFVGQIMKETKGQANPEQVNLLLKKYLAMKT</sequence>
<evidence type="ECO:0000256" key="2">
    <source>
        <dbReference type="ARBA" id="ARBA00011123"/>
    </source>
</evidence>
<comment type="catalytic activity">
    <reaction evidence="10 11">
        <text>L-glutamyl-tRNA(Gln) + L-glutamine + ATP + H2O = L-glutaminyl-tRNA(Gln) + L-glutamate + ADP + phosphate + H(+)</text>
        <dbReference type="Rhea" id="RHEA:17521"/>
        <dbReference type="Rhea" id="RHEA-COMP:9681"/>
        <dbReference type="Rhea" id="RHEA-COMP:9684"/>
        <dbReference type="ChEBI" id="CHEBI:15377"/>
        <dbReference type="ChEBI" id="CHEBI:15378"/>
        <dbReference type="ChEBI" id="CHEBI:29985"/>
        <dbReference type="ChEBI" id="CHEBI:30616"/>
        <dbReference type="ChEBI" id="CHEBI:43474"/>
        <dbReference type="ChEBI" id="CHEBI:58359"/>
        <dbReference type="ChEBI" id="CHEBI:78520"/>
        <dbReference type="ChEBI" id="CHEBI:78521"/>
        <dbReference type="ChEBI" id="CHEBI:456216"/>
    </reaction>
</comment>
<evidence type="ECO:0000256" key="6">
    <source>
        <dbReference type="ARBA" id="ARBA00022840"/>
    </source>
</evidence>
<gene>
    <name evidence="11 13" type="primary">gatB</name>
    <name evidence="13" type="ORF">BN59_03369</name>
</gene>
<evidence type="ECO:0000256" key="8">
    <source>
        <dbReference type="ARBA" id="ARBA00024799"/>
    </source>
</evidence>
<comment type="similarity">
    <text evidence="1 11">Belongs to the GatB/GatE family. GatB subfamily.</text>
</comment>
<keyword evidence="4 11" id="KW-0436">Ligase</keyword>
<dbReference type="GO" id="GO:0070681">
    <property type="term" value="P:glutaminyl-tRNAGln biosynthesis via transamidation"/>
    <property type="evidence" value="ECO:0007669"/>
    <property type="project" value="TreeGrafter"/>
</dbReference>
<evidence type="ECO:0000256" key="9">
    <source>
        <dbReference type="ARBA" id="ARBA00047380"/>
    </source>
</evidence>
<dbReference type="GO" id="GO:0050567">
    <property type="term" value="F:glutaminyl-tRNA synthase (glutamine-hydrolyzing) activity"/>
    <property type="evidence" value="ECO:0007669"/>
    <property type="project" value="UniProtKB-UniRule"/>
</dbReference>
<dbReference type="InterPro" id="IPR017958">
    <property type="entry name" value="Gln-tRNA_amidoTrfase_suB_CS"/>
</dbReference>
<dbReference type="NCBIfam" id="NF004014">
    <property type="entry name" value="PRK05477.1-4"/>
    <property type="match status" value="1"/>
</dbReference>
<dbReference type="GO" id="GO:0005524">
    <property type="term" value="F:ATP binding"/>
    <property type="evidence" value="ECO:0007669"/>
    <property type="project" value="UniProtKB-KW"/>
</dbReference>
<keyword evidence="7 11" id="KW-0648">Protein biosynthesis</keyword>
<evidence type="ECO:0000256" key="4">
    <source>
        <dbReference type="ARBA" id="ARBA00022598"/>
    </source>
</evidence>
<dbReference type="InterPro" id="IPR006075">
    <property type="entry name" value="Asn/Gln-tRNA_Trfase_suB/E_cat"/>
</dbReference>
<dbReference type="eggNOG" id="COG0064">
    <property type="taxonomic scope" value="Bacteria"/>
</dbReference>
<evidence type="ECO:0000256" key="1">
    <source>
        <dbReference type="ARBA" id="ARBA00005306"/>
    </source>
</evidence>
<dbReference type="Pfam" id="PF02934">
    <property type="entry name" value="GatB_N"/>
    <property type="match status" value="1"/>
</dbReference>
<proteinExistence type="inferred from homology"/>
<keyword evidence="5 11" id="KW-0547">Nucleotide-binding</keyword>
<dbReference type="NCBIfam" id="NF004012">
    <property type="entry name" value="PRK05477.1-2"/>
    <property type="match status" value="1"/>
</dbReference>
<dbReference type="InterPro" id="IPR004413">
    <property type="entry name" value="GatB"/>
</dbReference>
<dbReference type="InterPro" id="IPR003789">
    <property type="entry name" value="Asn/Gln_tRNA_amidoTrase-B-like"/>
</dbReference>
<dbReference type="Gene3D" id="1.10.10.410">
    <property type="match status" value="1"/>
</dbReference>
<evidence type="ECO:0000256" key="7">
    <source>
        <dbReference type="ARBA" id="ARBA00022917"/>
    </source>
</evidence>
<evidence type="ECO:0000256" key="10">
    <source>
        <dbReference type="ARBA" id="ARBA00047913"/>
    </source>
</evidence>
<dbReference type="RefSeq" id="WP_044012213.1">
    <property type="nucleotide sequence ID" value="NZ_CCVW01000004.1"/>
</dbReference>
<accession>A0A078L565</accession>
<dbReference type="InterPro" id="IPR023168">
    <property type="entry name" value="GatB_Yqey_C_2"/>
</dbReference>
<dbReference type="InterPro" id="IPR014746">
    <property type="entry name" value="Gln_synth/guanido_kin_cat_dom"/>
</dbReference>
<dbReference type="NCBIfam" id="TIGR00133">
    <property type="entry name" value="gatB"/>
    <property type="match status" value="1"/>
</dbReference>
<feature type="domain" description="Asn/Gln amidotransferase" evidence="12">
    <location>
        <begin position="328"/>
        <end position="476"/>
    </location>
</feature>
<dbReference type="HAMAP" id="MF_00121">
    <property type="entry name" value="GatB"/>
    <property type="match status" value="1"/>
</dbReference>
<dbReference type="PANTHER" id="PTHR11659">
    <property type="entry name" value="GLUTAMYL-TRNA GLN AMIDOTRANSFERASE SUBUNIT B MITOCHONDRIAL AND PROKARYOTIC PET112-RELATED"/>
    <property type="match status" value="1"/>
</dbReference>
<dbReference type="Pfam" id="PF02637">
    <property type="entry name" value="GatB_Yqey"/>
    <property type="match status" value="1"/>
</dbReference>
<dbReference type="PANTHER" id="PTHR11659:SF0">
    <property type="entry name" value="GLUTAMYL-TRNA(GLN) AMIDOTRANSFERASE SUBUNIT B, MITOCHONDRIAL"/>
    <property type="match status" value="1"/>
</dbReference>
<dbReference type="InterPro" id="IPR017959">
    <property type="entry name" value="Asn/Gln-tRNA_amidoTrfase_suB/E"/>
</dbReference>
<dbReference type="OrthoDB" id="9804078at2"/>
<comment type="function">
    <text evidence="8 11">Allows the formation of correctly charged Asn-tRNA(Asn) or Gln-tRNA(Gln) through the transamidation of misacylated Asp-tRNA(Asn) or Glu-tRNA(Gln) in organisms which lack either or both of asparaginyl-tRNA or glutaminyl-tRNA synthetases. The reaction takes place in the presence of glutamine and ATP through an activated phospho-Asp-tRNA(Asn) or phospho-Glu-tRNA(Gln).</text>
</comment>
<keyword evidence="14" id="KW-1185">Reference proteome</keyword>
<dbReference type="SUPFAM" id="SSF89095">
    <property type="entry name" value="GatB/YqeY motif"/>
    <property type="match status" value="1"/>
</dbReference>
<organism evidence="13 14">
    <name type="scientific">Legionella massiliensis</name>
    <dbReference type="NCBI Taxonomy" id="1034943"/>
    <lineage>
        <taxon>Bacteria</taxon>
        <taxon>Pseudomonadati</taxon>
        <taxon>Pseudomonadota</taxon>
        <taxon>Gammaproteobacteria</taxon>
        <taxon>Legionellales</taxon>
        <taxon>Legionellaceae</taxon>
        <taxon>Legionella</taxon>
    </lineage>
</organism>
<name>A0A078L565_9GAMM</name>
<dbReference type="Proteomes" id="UP000044071">
    <property type="component" value="Unassembled WGS sequence"/>
</dbReference>
<protein>
    <recommendedName>
        <fullName evidence="3 11">Aspartyl/glutamyl-tRNA(Asn/Gln) amidotransferase subunit B</fullName>
        <shortName evidence="11">Asp/Glu-ADT subunit B</shortName>
        <ecNumber evidence="11">6.3.5.-</ecNumber>
    </recommendedName>
</protein>
<evidence type="ECO:0000256" key="5">
    <source>
        <dbReference type="ARBA" id="ARBA00022741"/>
    </source>
</evidence>